<keyword evidence="3" id="KW-1003">Cell membrane</keyword>
<dbReference type="InterPro" id="IPR038468">
    <property type="entry name" value="MmpS_C"/>
</dbReference>
<feature type="transmembrane region" description="Helical" evidence="8">
    <location>
        <begin position="154"/>
        <end position="171"/>
    </location>
</feature>
<evidence type="ECO:0000256" key="4">
    <source>
        <dbReference type="ARBA" id="ARBA00022692"/>
    </source>
</evidence>
<feature type="transmembrane region" description="Helical" evidence="8">
    <location>
        <begin position="183"/>
        <end position="204"/>
    </location>
</feature>
<evidence type="ECO:0000256" key="7">
    <source>
        <dbReference type="SAM" id="MobiDB-lite"/>
    </source>
</evidence>
<keyword evidence="6 8" id="KW-0472">Membrane</keyword>
<evidence type="ECO:0000256" key="2">
    <source>
        <dbReference type="ARBA" id="ARBA00007531"/>
    </source>
</evidence>
<name>A0ABU8TCG7_9PSEU</name>
<feature type="compositionally biased region" description="Low complexity" evidence="7">
    <location>
        <begin position="27"/>
        <end position="40"/>
    </location>
</feature>
<dbReference type="EMBL" id="JBBJUP010000017">
    <property type="protein sequence ID" value="MEJ8281120.1"/>
    <property type="molecule type" value="Genomic_DNA"/>
</dbReference>
<feature type="transmembrane region" description="Helical" evidence="8">
    <location>
        <begin position="130"/>
        <end position="148"/>
    </location>
</feature>
<sequence length="334" mass="33656">MTTSQNRHGAPDRSGPPQQHTGPHARGPQTGPQPYGTPGPRHAVPAHAPYGGAPQGRPPYPPQYAPGRHYDGNPDVPFGGPPFGRTDPGGLPRQSAAPRTAQPWPTAAQRPGVPQQRSAPHAVAAAPRNGFGVTALVLGILGLLFSLIPIVGVIAWPLVILGLVFGALGIVRAVRGRATNRGVAIAGTVLSALGLVVCVVYVAAVASAVSDLPTGAVAAPAATAPESDAVATAPAATAGGDVITYEVTGSGTAGNITYVKDTSMGMEQVNGTSLPWRKEVTFDGGVLTFQPLSLVAQSGSGGNGEITCRILRNGQEVTSSTSSGPYAVVSCSGS</sequence>
<dbReference type="Pfam" id="PF05423">
    <property type="entry name" value="Mycobact_memb"/>
    <property type="match status" value="1"/>
</dbReference>
<evidence type="ECO:0000313" key="10">
    <source>
        <dbReference type="Proteomes" id="UP001364211"/>
    </source>
</evidence>
<dbReference type="RefSeq" id="WP_340293032.1">
    <property type="nucleotide sequence ID" value="NZ_JBBJUP010000017.1"/>
</dbReference>
<gene>
    <name evidence="9" type="ORF">WJX68_19410</name>
</gene>
<evidence type="ECO:0000256" key="1">
    <source>
        <dbReference type="ARBA" id="ARBA00004236"/>
    </source>
</evidence>
<protein>
    <submittedName>
        <fullName evidence="9">MmpS family transport accessory protein</fullName>
    </submittedName>
</protein>
<evidence type="ECO:0000256" key="8">
    <source>
        <dbReference type="SAM" id="Phobius"/>
    </source>
</evidence>
<dbReference type="Proteomes" id="UP001364211">
    <property type="component" value="Unassembled WGS sequence"/>
</dbReference>
<keyword evidence="5 8" id="KW-1133">Transmembrane helix</keyword>
<dbReference type="Gene3D" id="2.60.40.2880">
    <property type="entry name" value="MmpS1-5, C-terminal soluble domain"/>
    <property type="match status" value="1"/>
</dbReference>
<proteinExistence type="inferred from homology"/>
<keyword evidence="4 8" id="KW-0812">Transmembrane</keyword>
<feature type="region of interest" description="Disordered" evidence="7">
    <location>
        <begin position="1"/>
        <end position="121"/>
    </location>
</feature>
<dbReference type="InterPro" id="IPR008693">
    <property type="entry name" value="MmpS"/>
</dbReference>
<evidence type="ECO:0000256" key="5">
    <source>
        <dbReference type="ARBA" id="ARBA00022989"/>
    </source>
</evidence>
<organism evidence="9 10">
    <name type="scientific">Pseudonocardia spirodelae</name>
    <dbReference type="NCBI Taxonomy" id="3133431"/>
    <lineage>
        <taxon>Bacteria</taxon>
        <taxon>Bacillati</taxon>
        <taxon>Actinomycetota</taxon>
        <taxon>Actinomycetes</taxon>
        <taxon>Pseudonocardiales</taxon>
        <taxon>Pseudonocardiaceae</taxon>
        <taxon>Pseudonocardia</taxon>
    </lineage>
</organism>
<evidence type="ECO:0000313" key="9">
    <source>
        <dbReference type="EMBL" id="MEJ8281120.1"/>
    </source>
</evidence>
<reference evidence="9 10" key="1">
    <citation type="submission" date="2024-03" db="EMBL/GenBank/DDBJ databases">
        <title>Draft genome sequence of Pseudonocardia sp. DW16-2.</title>
        <authorList>
            <person name="Duangmal K."/>
        </authorList>
    </citation>
    <scope>NUCLEOTIDE SEQUENCE [LARGE SCALE GENOMIC DNA]</scope>
    <source>
        <strain evidence="9 10">DW16-2</strain>
    </source>
</reference>
<comment type="similarity">
    <text evidence="2">Belongs to the MmpS family.</text>
</comment>
<keyword evidence="10" id="KW-1185">Reference proteome</keyword>
<evidence type="ECO:0000256" key="3">
    <source>
        <dbReference type="ARBA" id="ARBA00022475"/>
    </source>
</evidence>
<comment type="caution">
    <text evidence="9">The sequence shown here is derived from an EMBL/GenBank/DDBJ whole genome shotgun (WGS) entry which is preliminary data.</text>
</comment>
<evidence type="ECO:0000256" key="6">
    <source>
        <dbReference type="ARBA" id="ARBA00023136"/>
    </source>
</evidence>
<accession>A0ABU8TCG7</accession>
<comment type="subcellular location">
    <subcellularLocation>
        <location evidence="1">Cell membrane</location>
    </subcellularLocation>
</comment>